<sequence>MLISFHPVIQAQTISPRAVSEIITDFNGFWQSSSTAISTIKPNNSHNLLAFTYNNTRYSTAVNNALLTSRGLTYTKGNYQALSGITLSGIITTNTKVGVGAMYDGVAVGPSNPPPVRDLPLYLSDGINGLNIGTGIANVPAGPNLNFNMDNIIPSAVGDGIPDIIVTQIADPTSSADKYQFLNSSNVRVGNQVTILFTDIPVTGQWIADFYEASNNPLTLTSSFTNTQRDIRVWAADFSDFGITQTTVANVKTFQITLSGNSDVAFVAYNVNAFKYPLPVELTSFSSKSINNQVLLTWQTRSEHNSAYFEIETSTDGIKFTPIAQVKASGTTSSSQQYEYLHQTPFIGTNYYRLRQVDFDGAQNYSAIIAEKITQKHFTTWQIQVAPNPFKNKIELQIAPPEPGNGNAQIQLFSLNGHKLYEKSISGIFQPATIPLNDLPTLPSGIYLLKCSLNNHSTVVKVIRE</sequence>
<evidence type="ECO:0000313" key="3">
    <source>
        <dbReference type="Proteomes" id="UP000514509"/>
    </source>
</evidence>
<dbReference type="EMBL" id="CP055153">
    <property type="protein sequence ID" value="QMU31147.1"/>
    <property type="molecule type" value="Genomic_DNA"/>
</dbReference>
<name>A0A7L7LEG6_9BACT</name>
<gene>
    <name evidence="2" type="ORF">HUW48_25365</name>
</gene>
<reference evidence="2 3" key="1">
    <citation type="submission" date="2020-08" db="EMBL/GenBank/DDBJ databases">
        <title>Adhaeribacter dokdonensis sp. nov., isolated from the rhizosphere of Elymus tsukushiensis, a plant native to the Dokdo Islands, Republic of Korea.</title>
        <authorList>
            <person name="Ghim S.Y."/>
        </authorList>
    </citation>
    <scope>NUCLEOTIDE SEQUENCE [LARGE SCALE GENOMIC DNA]</scope>
    <source>
        <strain evidence="2 3">KUDC8001</strain>
    </source>
</reference>
<dbReference type="Proteomes" id="UP000514509">
    <property type="component" value="Chromosome"/>
</dbReference>
<evidence type="ECO:0000259" key="1">
    <source>
        <dbReference type="Pfam" id="PF18962"/>
    </source>
</evidence>
<dbReference type="RefSeq" id="WP_182413585.1">
    <property type="nucleotide sequence ID" value="NZ_CP055153.1"/>
</dbReference>
<dbReference type="NCBIfam" id="TIGR04183">
    <property type="entry name" value="Por_Secre_tail"/>
    <property type="match status" value="1"/>
</dbReference>
<evidence type="ECO:0000313" key="2">
    <source>
        <dbReference type="EMBL" id="QMU31147.1"/>
    </source>
</evidence>
<dbReference type="Gene3D" id="2.60.40.10">
    <property type="entry name" value="Immunoglobulins"/>
    <property type="match status" value="1"/>
</dbReference>
<dbReference type="Pfam" id="PF18962">
    <property type="entry name" value="Por_Secre_tail"/>
    <property type="match status" value="1"/>
</dbReference>
<dbReference type="AlphaFoldDB" id="A0A7L7LEG6"/>
<dbReference type="InterPro" id="IPR026444">
    <property type="entry name" value="Secre_tail"/>
</dbReference>
<accession>A0A7L7LEG6</accession>
<proteinExistence type="predicted"/>
<dbReference type="KEGG" id="add:HUW48_25365"/>
<protein>
    <submittedName>
        <fullName evidence="2">T9SS type A sorting domain-containing protein</fullName>
    </submittedName>
</protein>
<dbReference type="InterPro" id="IPR013783">
    <property type="entry name" value="Ig-like_fold"/>
</dbReference>
<organism evidence="2 3">
    <name type="scientific">Adhaeribacter radiodurans</name>
    <dbReference type="NCBI Taxonomy" id="2745197"/>
    <lineage>
        <taxon>Bacteria</taxon>
        <taxon>Pseudomonadati</taxon>
        <taxon>Bacteroidota</taxon>
        <taxon>Cytophagia</taxon>
        <taxon>Cytophagales</taxon>
        <taxon>Hymenobacteraceae</taxon>
        <taxon>Adhaeribacter</taxon>
    </lineage>
</organism>
<feature type="domain" description="Secretion system C-terminal sorting" evidence="1">
    <location>
        <begin position="387"/>
        <end position="463"/>
    </location>
</feature>
<keyword evidence="3" id="KW-1185">Reference proteome</keyword>